<keyword evidence="4" id="KW-1185">Reference proteome</keyword>
<feature type="compositionally biased region" description="Low complexity" evidence="1">
    <location>
        <begin position="96"/>
        <end position="130"/>
    </location>
</feature>
<dbReference type="InterPro" id="IPR006016">
    <property type="entry name" value="UspA"/>
</dbReference>
<dbReference type="Proteomes" id="UP000078561">
    <property type="component" value="Unassembled WGS sequence"/>
</dbReference>
<dbReference type="InterPro" id="IPR006015">
    <property type="entry name" value="Universal_stress_UspA"/>
</dbReference>
<dbReference type="PRINTS" id="PR01438">
    <property type="entry name" value="UNVRSLSTRESS"/>
</dbReference>
<dbReference type="OMA" id="THAMIGR"/>
<dbReference type="CDD" id="cd23659">
    <property type="entry name" value="USP_At3g01520-like"/>
    <property type="match status" value="1"/>
</dbReference>
<accession>A0A168SR77</accession>
<feature type="domain" description="UspA" evidence="2">
    <location>
        <begin position="271"/>
        <end position="408"/>
    </location>
</feature>
<sequence>MCDPPNEKKLPVSKAMPLTTEEPVRRPWLSDQLNDINLVDSADSPSPSPSDNGSSPPPSQADPTQQDEATNDDDSEDTDMENEIVSDDQESDESEPTVVSPPITTTAPTTSIHPSSSKTTTATSSDMATAQGTAQDAKKNGPVPTQFLRHGSSQMDFLWNEMEQHQWDNADDGFWGEDDGDDSSDLDDELKKVTEANRHIDFDDKQTPQTTKSMHDPTLRQLLVFAQDETIIQPDRQCRTFVYGAGPTGDQVKTAEGIVANTERKSRREYLIACDFSRESLHAMEWTMGTMLRDHDALHIVTVANREDNPDIVSQSNSSVDSDLESSLNAVVDEAKKRLERMMLYDVKLVCYSMVGRVKDVLKHLIRTLPLTMVVCGSRGRGTMKGLLMGSVSTYLVHKSLVPVAVIRPQKKKKKEPRHVITATPLSESMKSGHLHADELG</sequence>
<dbReference type="Gene3D" id="3.40.50.620">
    <property type="entry name" value="HUPs"/>
    <property type="match status" value="1"/>
</dbReference>
<feature type="compositionally biased region" description="Low complexity" evidence="1">
    <location>
        <begin position="40"/>
        <end position="54"/>
    </location>
</feature>
<dbReference type="Pfam" id="PF00582">
    <property type="entry name" value="Usp"/>
    <property type="match status" value="1"/>
</dbReference>
<feature type="compositionally biased region" description="Basic and acidic residues" evidence="1">
    <location>
        <begin position="1"/>
        <end position="10"/>
    </location>
</feature>
<dbReference type="PANTHER" id="PTHR46100">
    <property type="entry name" value="IMP2'P"/>
    <property type="match status" value="1"/>
</dbReference>
<proteinExistence type="predicted"/>
<dbReference type="PANTHER" id="PTHR46100:SF4">
    <property type="entry name" value="USPA DOMAIN-CONTAINING PROTEIN"/>
    <property type="match status" value="1"/>
</dbReference>
<feature type="compositionally biased region" description="Acidic residues" evidence="1">
    <location>
        <begin position="69"/>
        <end position="95"/>
    </location>
</feature>
<dbReference type="STRING" id="4829.A0A168SR77"/>
<evidence type="ECO:0000259" key="2">
    <source>
        <dbReference type="Pfam" id="PF00582"/>
    </source>
</evidence>
<dbReference type="EMBL" id="LT554937">
    <property type="protein sequence ID" value="SAM08804.1"/>
    <property type="molecule type" value="Genomic_DNA"/>
</dbReference>
<organism evidence="3">
    <name type="scientific">Absidia glauca</name>
    <name type="common">Pin mould</name>
    <dbReference type="NCBI Taxonomy" id="4829"/>
    <lineage>
        <taxon>Eukaryota</taxon>
        <taxon>Fungi</taxon>
        <taxon>Fungi incertae sedis</taxon>
        <taxon>Mucoromycota</taxon>
        <taxon>Mucoromycotina</taxon>
        <taxon>Mucoromycetes</taxon>
        <taxon>Mucorales</taxon>
        <taxon>Cunninghamellaceae</taxon>
        <taxon>Absidia</taxon>
    </lineage>
</organism>
<evidence type="ECO:0000256" key="1">
    <source>
        <dbReference type="SAM" id="MobiDB-lite"/>
    </source>
</evidence>
<gene>
    <name evidence="3" type="primary">ABSGL_14470.1 scaffold 14663</name>
</gene>
<dbReference type="AlphaFoldDB" id="A0A168SR77"/>
<evidence type="ECO:0000313" key="4">
    <source>
        <dbReference type="Proteomes" id="UP000078561"/>
    </source>
</evidence>
<dbReference type="InterPro" id="IPR014729">
    <property type="entry name" value="Rossmann-like_a/b/a_fold"/>
</dbReference>
<feature type="region of interest" description="Disordered" evidence="1">
    <location>
        <begin position="413"/>
        <end position="441"/>
    </location>
</feature>
<dbReference type="SUPFAM" id="SSF52402">
    <property type="entry name" value="Adenine nucleotide alpha hydrolases-like"/>
    <property type="match status" value="1"/>
</dbReference>
<reference evidence="3" key="1">
    <citation type="submission" date="2016-04" db="EMBL/GenBank/DDBJ databases">
        <authorList>
            <person name="Evans L.H."/>
            <person name="Alamgir A."/>
            <person name="Owens N."/>
            <person name="Weber N.D."/>
            <person name="Virtaneva K."/>
            <person name="Barbian K."/>
            <person name="Babar A."/>
            <person name="Rosenke K."/>
        </authorList>
    </citation>
    <scope>NUCLEOTIDE SEQUENCE [LARGE SCALE GENOMIC DNA]</scope>
    <source>
        <strain evidence="3">CBS 101.48</strain>
    </source>
</reference>
<dbReference type="OrthoDB" id="843225at2759"/>
<dbReference type="InParanoid" id="A0A168SR77"/>
<feature type="region of interest" description="Disordered" evidence="1">
    <location>
        <begin position="1"/>
        <end position="144"/>
    </location>
</feature>
<protein>
    <recommendedName>
        <fullName evidence="2">UspA domain-containing protein</fullName>
    </recommendedName>
</protein>
<evidence type="ECO:0000313" key="3">
    <source>
        <dbReference type="EMBL" id="SAM08804.1"/>
    </source>
</evidence>
<name>A0A168SR77_ABSGL</name>